<evidence type="ECO:0000313" key="1">
    <source>
        <dbReference type="EMBL" id="GIY86417.1"/>
    </source>
</evidence>
<evidence type="ECO:0000313" key="2">
    <source>
        <dbReference type="Proteomes" id="UP001054945"/>
    </source>
</evidence>
<organism evidence="1 2">
    <name type="scientific">Caerostris extrusa</name>
    <name type="common">Bark spider</name>
    <name type="synonym">Caerostris bankana</name>
    <dbReference type="NCBI Taxonomy" id="172846"/>
    <lineage>
        <taxon>Eukaryota</taxon>
        <taxon>Metazoa</taxon>
        <taxon>Ecdysozoa</taxon>
        <taxon>Arthropoda</taxon>
        <taxon>Chelicerata</taxon>
        <taxon>Arachnida</taxon>
        <taxon>Araneae</taxon>
        <taxon>Araneomorphae</taxon>
        <taxon>Entelegynae</taxon>
        <taxon>Araneoidea</taxon>
        <taxon>Araneidae</taxon>
        <taxon>Caerostris</taxon>
    </lineage>
</organism>
<accession>A0AAV4WV91</accession>
<proteinExistence type="predicted"/>
<dbReference type="Proteomes" id="UP001054945">
    <property type="component" value="Unassembled WGS sequence"/>
</dbReference>
<comment type="caution">
    <text evidence="1">The sequence shown here is derived from an EMBL/GenBank/DDBJ whole genome shotgun (WGS) entry which is preliminary data.</text>
</comment>
<evidence type="ECO:0008006" key="3">
    <source>
        <dbReference type="Google" id="ProtNLM"/>
    </source>
</evidence>
<reference evidence="1 2" key="1">
    <citation type="submission" date="2021-06" db="EMBL/GenBank/DDBJ databases">
        <title>Caerostris extrusa draft genome.</title>
        <authorList>
            <person name="Kono N."/>
            <person name="Arakawa K."/>
        </authorList>
    </citation>
    <scope>NUCLEOTIDE SEQUENCE [LARGE SCALE GENOMIC DNA]</scope>
</reference>
<gene>
    <name evidence="1" type="ORF">CEXT_722931</name>
</gene>
<protein>
    <recommendedName>
        <fullName evidence="3">TonB C-terminal domain-containing protein</fullName>
    </recommendedName>
</protein>
<sequence>MPFHRIFHPYPSPFRPTGYVTVTINYRGESEQIKLNKLNAVFRSAEFIRSAITVAGTLKMARIYHPREKPKRLQIRTIIITTIEPSSLP</sequence>
<keyword evidence="2" id="KW-1185">Reference proteome</keyword>
<dbReference type="EMBL" id="BPLR01016792">
    <property type="protein sequence ID" value="GIY86417.1"/>
    <property type="molecule type" value="Genomic_DNA"/>
</dbReference>
<dbReference type="AlphaFoldDB" id="A0AAV4WV91"/>
<name>A0AAV4WV91_CAEEX</name>